<feature type="transmembrane region" description="Helical" evidence="1">
    <location>
        <begin position="170"/>
        <end position="194"/>
    </location>
</feature>
<feature type="transmembrane region" description="Helical" evidence="1">
    <location>
        <begin position="249"/>
        <end position="270"/>
    </location>
</feature>
<dbReference type="GO" id="GO:0005886">
    <property type="term" value="C:plasma membrane"/>
    <property type="evidence" value="ECO:0007669"/>
    <property type="project" value="UniProtKB-SubCell"/>
</dbReference>
<feature type="transmembrane region" description="Helical" evidence="1">
    <location>
        <begin position="138"/>
        <end position="158"/>
    </location>
</feature>
<feature type="transmembrane region" description="Helical" evidence="1">
    <location>
        <begin position="214"/>
        <end position="237"/>
    </location>
</feature>
<dbReference type="PANTHER" id="PTHR43471:SF1">
    <property type="entry name" value="ABC TRANSPORTER PERMEASE PROTEIN NOSY-RELATED"/>
    <property type="match status" value="1"/>
</dbReference>
<feature type="transmembrane region" description="Helical" evidence="1">
    <location>
        <begin position="20"/>
        <end position="45"/>
    </location>
</feature>
<accession>A0A897MT04</accession>
<organism evidence="2 3">
    <name type="scientific">Natranaeroarchaeum sulfidigenes</name>
    <dbReference type="NCBI Taxonomy" id="2784880"/>
    <lineage>
        <taxon>Archaea</taxon>
        <taxon>Methanobacteriati</taxon>
        <taxon>Methanobacteriota</taxon>
        <taxon>Stenosarchaea group</taxon>
        <taxon>Halobacteria</taxon>
        <taxon>Halobacteriales</taxon>
        <taxon>Natronoarchaeaceae</taxon>
        <taxon>Natranaeroarchaeum</taxon>
    </lineage>
</organism>
<dbReference type="GO" id="GO:0140359">
    <property type="term" value="F:ABC-type transporter activity"/>
    <property type="evidence" value="ECO:0007669"/>
    <property type="project" value="InterPro"/>
</dbReference>
<dbReference type="GeneID" id="70683503"/>
<sequence length="280" mass="30599">MSWQVIARKEISDSIRSRSIIVLSGLFVILALFITALYASVPLFGAAPGEELAVEGLISFFGAAVMFVPLIGALLGYKSIVGERQSGSLSLTLSLPHTRDDVVLGKFLGRSVVLATPILLAFAAGLVLVMALFDAYSILDYLVFVLAVLLIGLAYLSLAIGFSGAVSSSVLSAVGVFVLYVLFRFLYLPALTVAQSTVNRLQTGSWTVAFELDWWMYPLAMINPHYAYQMILHGFVYTDMAQPRYMNAWYINGWTGLIVLAIWIVVPLAVGRALFNRQDL</sequence>
<keyword evidence="1" id="KW-0812">Transmembrane</keyword>
<evidence type="ECO:0000256" key="1">
    <source>
        <dbReference type="SAM" id="Phobius"/>
    </source>
</evidence>
<name>A0A897MT04_9EURY</name>
<feature type="transmembrane region" description="Helical" evidence="1">
    <location>
        <begin position="112"/>
        <end position="132"/>
    </location>
</feature>
<evidence type="ECO:0000313" key="2">
    <source>
        <dbReference type="EMBL" id="QSG01355.1"/>
    </source>
</evidence>
<keyword evidence="1" id="KW-0472">Membrane</keyword>
<dbReference type="AlphaFoldDB" id="A0A897MT04"/>
<keyword evidence="3" id="KW-1185">Reference proteome</keyword>
<dbReference type="RefSeq" id="WP_238478486.1">
    <property type="nucleotide sequence ID" value="NZ_CP064786.1"/>
</dbReference>
<feature type="transmembrane region" description="Helical" evidence="1">
    <location>
        <begin position="57"/>
        <end position="77"/>
    </location>
</feature>
<dbReference type="Proteomes" id="UP000663586">
    <property type="component" value="Chromosome"/>
</dbReference>
<proteinExistence type="predicted"/>
<keyword evidence="1" id="KW-1133">Transmembrane helix</keyword>
<reference evidence="2" key="1">
    <citation type="submission" date="2020-11" db="EMBL/GenBank/DDBJ databases">
        <title>Carbohydrate-dependent, anaerobic sulfur respiration: A novel catabolism in halophilic archaea.</title>
        <authorList>
            <person name="Sorokin D.Y."/>
            <person name="Messina E."/>
            <person name="Smedile F."/>
            <person name="La Cono V."/>
            <person name="Hallsworth J.E."/>
            <person name="Yakimov M.M."/>
        </authorList>
    </citation>
    <scope>NUCLEOTIDE SEQUENCE</scope>
    <source>
        <strain evidence="2">AArc-S</strain>
    </source>
</reference>
<gene>
    <name evidence="2" type="primary">nosY</name>
    <name evidence="2" type="ORF">AArcS_0115</name>
</gene>
<dbReference type="EMBL" id="CP064786">
    <property type="protein sequence ID" value="QSG01355.1"/>
    <property type="molecule type" value="Genomic_DNA"/>
</dbReference>
<dbReference type="KEGG" id="hara:AArcS_0115"/>
<protein>
    <submittedName>
        <fullName evidence="2">ABC-type transport system involved in multi-copper enzyme maturation, permease component</fullName>
    </submittedName>
</protein>
<evidence type="ECO:0000313" key="3">
    <source>
        <dbReference type="Proteomes" id="UP000663586"/>
    </source>
</evidence>
<dbReference type="Pfam" id="PF12679">
    <property type="entry name" value="ABC2_membrane_2"/>
    <property type="match status" value="1"/>
</dbReference>
<dbReference type="PANTHER" id="PTHR43471">
    <property type="entry name" value="ABC TRANSPORTER PERMEASE"/>
    <property type="match status" value="1"/>
</dbReference>